<dbReference type="RefSeq" id="XP_027107368.2">
    <property type="nucleotide sequence ID" value="XM_027251567.2"/>
</dbReference>
<feature type="region of interest" description="Disordered" evidence="1">
    <location>
        <begin position="720"/>
        <end position="741"/>
    </location>
</feature>
<dbReference type="GeneID" id="113727413"/>
<gene>
    <name evidence="3" type="primary">LOC113727413</name>
</gene>
<feature type="region of interest" description="Disordered" evidence="1">
    <location>
        <begin position="574"/>
        <end position="617"/>
    </location>
</feature>
<dbReference type="PANTHER" id="PTHR36325:SF1">
    <property type="entry name" value="MYOSIN-2 HEAVY CHAIN-LIKE PROTEIN"/>
    <property type="match status" value="1"/>
</dbReference>
<proteinExistence type="predicted"/>
<sequence>MDLGCFDMGCIETERKDASPEKESSSSSTSSSDSVMATSKIGKQNKAVKESGQSNWNVLNKCTSQIRKPPHRRTSPLNWFPRKKVDSYLKRKIKLLQEVDGMNLTLDETLGDSNPHYSRVLREKIAVKEAASKAIEARKAAMVEASWCRILKAARIDCKGAEVHMFEAEKTAAEAFEAATTLGVTMYDIKDCPQKRCKIETTAAKGGGSSTHTVSASFETPFEVDKQVACAVKAALTKLANCPSIKKDDFRELLRKISQNPDSDQNFQDFSEFSSECESDTGSDFEKEISGVMQKEYKESQVSQKFNMTKLEEMMLERLKGLQEDELASLATIVATCGLNAALAEVEGYKKHNLDSAAANHYSRPHACSRLSISGAGSVSKSNIEDQLKKKMSETEFPSLDKFLVKRLTRLEKEVLEAKNARMKEANNLSEQKLDNKPDDDRLCSLDYTSSDHNNQDSGSNLQRTSPMIELEIEQAMKKSGEMFKEDHKNVGKDTSVSDLGTILVKHSSKLQKEIEEARRNEKCSKMNTKKVDRFCPAKQDITELPSLDKFLVKHVSRLEKEVQEAKSRRNFEPIEGGKVAESRKARSLTSSGVPEETLSLSARDNAPEGTENIDLNKNVLGEDKQPSLKAAQELSHEGQYNGLKEAGNCHHKILTTPDNVGQMGDTVEEVSSRSHRYIQKQDLRNGGNGTTDFESLDKVLVKHVSRLEREKMEFKAKEKEATKVKRKDTKKGLNEEGGQEGSLDQVLVIHRSRLEREKMAAAQQSEEEAAMSVLRKDTKKELDKYGGQESSLDQVLVKHKSRFEREIMVAAAQQSEDHIRHSVAHREARQKELQEAWGGMSLENSMRPHLSRLQRDKAAWLKAEEEERRRAVETS</sequence>
<feature type="compositionally biased region" description="Low complexity" evidence="1">
    <location>
        <begin position="25"/>
        <end position="34"/>
    </location>
</feature>
<organism evidence="2 3">
    <name type="scientific">Coffea arabica</name>
    <name type="common">Arabian coffee</name>
    <dbReference type="NCBI Taxonomy" id="13443"/>
    <lineage>
        <taxon>Eukaryota</taxon>
        <taxon>Viridiplantae</taxon>
        <taxon>Streptophyta</taxon>
        <taxon>Embryophyta</taxon>
        <taxon>Tracheophyta</taxon>
        <taxon>Spermatophyta</taxon>
        <taxon>Magnoliopsida</taxon>
        <taxon>eudicotyledons</taxon>
        <taxon>Gunneridae</taxon>
        <taxon>Pentapetalae</taxon>
        <taxon>asterids</taxon>
        <taxon>lamiids</taxon>
        <taxon>Gentianales</taxon>
        <taxon>Rubiaceae</taxon>
        <taxon>Ixoroideae</taxon>
        <taxon>Gardenieae complex</taxon>
        <taxon>Bertiereae - Coffeeae clade</taxon>
        <taxon>Coffeeae</taxon>
        <taxon>Coffea</taxon>
    </lineage>
</organism>
<name>A0A6P6VW68_COFAR</name>
<reference evidence="2" key="1">
    <citation type="journal article" date="2025" name="Foods">
        <title>Unveiling the Microbial Signatures of Arabica Coffee Cherries: Insights into Ripeness Specific Diversity, Functional Traits, and Implications for Quality and Safety.</title>
        <authorList>
            <consortium name="RefSeq"/>
            <person name="Tenea G.N."/>
            <person name="Cifuentes V."/>
            <person name="Reyes P."/>
            <person name="Cevallos-Vallejos M."/>
        </authorList>
    </citation>
    <scope>NUCLEOTIDE SEQUENCE [LARGE SCALE GENOMIC DNA]</scope>
</reference>
<evidence type="ECO:0008006" key="4">
    <source>
        <dbReference type="Google" id="ProtNLM"/>
    </source>
</evidence>
<dbReference type="PANTHER" id="PTHR36325">
    <property type="entry name" value="MYOSIN-2 HEAVY CHAIN-LIKE PROTEIN"/>
    <property type="match status" value="1"/>
</dbReference>
<dbReference type="AlphaFoldDB" id="A0A6P6VW68"/>
<dbReference type="OrthoDB" id="2019579at2759"/>
<dbReference type="Proteomes" id="UP001652660">
    <property type="component" value="Chromosome 2c"/>
</dbReference>
<evidence type="ECO:0000313" key="2">
    <source>
        <dbReference type="Proteomes" id="UP001652660"/>
    </source>
</evidence>
<accession>A0A6P6VW68</accession>
<feature type="region of interest" description="Disordered" evidence="1">
    <location>
        <begin position="13"/>
        <end position="54"/>
    </location>
</feature>
<keyword evidence="2" id="KW-1185">Reference proteome</keyword>
<protein>
    <recommendedName>
        <fullName evidence="4">Calponin homology domain-containing protein DDB_G0272472-like</fullName>
    </recommendedName>
</protein>
<evidence type="ECO:0000313" key="3">
    <source>
        <dbReference type="RefSeq" id="XP_027107368.2"/>
    </source>
</evidence>
<reference evidence="3" key="2">
    <citation type="submission" date="2025-08" db="UniProtKB">
        <authorList>
            <consortium name="RefSeq"/>
        </authorList>
    </citation>
    <scope>IDENTIFICATION</scope>
    <source>
        <tissue evidence="3">Leaves</tissue>
    </source>
</reference>
<evidence type="ECO:0000256" key="1">
    <source>
        <dbReference type="SAM" id="MobiDB-lite"/>
    </source>
</evidence>
<feature type="compositionally biased region" description="Polar residues" evidence="1">
    <location>
        <begin position="447"/>
        <end position="463"/>
    </location>
</feature>
<feature type="compositionally biased region" description="Polar residues" evidence="1">
    <location>
        <begin position="588"/>
        <end position="603"/>
    </location>
</feature>
<feature type="compositionally biased region" description="Basic and acidic residues" evidence="1">
    <location>
        <begin position="13"/>
        <end position="24"/>
    </location>
</feature>
<feature type="region of interest" description="Disordered" evidence="1">
    <location>
        <begin position="426"/>
        <end position="463"/>
    </location>
</feature>
<feature type="compositionally biased region" description="Basic and acidic residues" evidence="1">
    <location>
        <begin position="432"/>
        <end position="444"/>
    </location>
</feature>